<dbReference type="GO" id="GO:0018786">
    <property type="term" value="F:haloalkane dehalogenase activity"/>
    <property type="evidence" value="ECO:0007669"/>
    <property type="project" value="UniProtKB-UniRule"/>
</dbReference>
<reference evidence="9 10" key="1">
    <citation type="submission" date="2015-07" db="EMBL/GenBank/DDBJ databases">
        <title>Complete genome sequence of Mycobacterium goodii X7B, a facultative thermophilic biodesulfurizing bacterium.</title>
        <authorList>
            <person name="Yu B."/>
            <person name="Li F."/>
            <person name="Xu P."/>
        </authorList>
    </citation>
    <scope>NUCLEOTIDE SEQUENCE [LARGE SCALE GENOMIC DNA]</scope>
    <source>
        <strain evidence="9 10">X7B</strain>
    </source>
</reference>
<comment type="catalytic activity">
    <reaction evidence="1 6">
        <text>1-haloalkane + H2O = a halide anion + a primary alcohol + H(+)</text>
        <dbReference type="Rhea" id="RHEA:19081"/>
        <dbReference type="ChEBI" id="CHEBI:15377"/>
        <dbReference type="ChEBI" id="CHEBI:15378"/>
        <dbReference type="ChEBI" id="CHEBI:15734"/>
        <dbReference type="ChEBI" id="CHEBI:16042"/>
        <dbReference type="ChEBI" id="CHEBI:18060"/>
        <dbReference type="EC" id="3.8.1.5"/>
    </reaction>
</comment>
<dbReference type="OrthoDB" id="812569at2"/>
<dbReference type="STRING" id="134601.AFA91_12820"/>
<dbReference type="InterPro" id="IPR023594">
    <property type="entry name" value="Haloalkane_dehalogenase_2"/>
</dbReference>
<dbReference type="EMBL" id="CP012150">
    <property type="protein sequence ID" value="AKS32612.1"/>
    <property type="molecule type" value="Genomic_DNA"/>
</dbReference>
<comment type="similarity">
    <text evidence="2 6">Belongs to the haloalkane dehalogenase family. Type 2 subfamily.</text>
</comment>
<sequence>MTGVKPYGRLKYREIKGKRMAYIDEGHGDAIVFQHGNPSSSYLWRNVMPHLEGLGRLIACDLIGMGASDKLDDPGADSYHYFENRDYLFALWDSLDLGDNITLVLHDWGGALGFDWANQHRDRVAGIAHMETVSVPMEWDDFPEEVAAMFRGFRSPQGEAMVLDNNVFIENVLPSIVIRTLGDEEMDHYRRPFLNPGEDRRPTLSWPRDVPLAGEPAEVVAVVEEFGSWLAQSTVPKLFIRADPGVIQGRQRILDIVRSWPNQTEVVVPGTHFLQEDSPDEIGTAIAAFVRSLSHSQTTSPGVLSGRSPRQLGWRRRPSEVRSL</sequence>
<dbReference type="KEGG" id="mgo:AFA91_12820"/>
<dbReference type="InterPro" id="IPR029058">
    <property type="entry name" value="AB_hydrolase_fold"/>
</dbReference>
<evidence type="ECO:0000256" key="7">
    <source>
        <dbReference type="SAM" id="MobiDB-lite"/>
    </source>
</evidence>
<evidence type="ECO:0000256" key="3">
    <source>
        <dbReference type="ARBA" id="ARBA00011245"/>
    </source>
</evidence>
<protein>
    <recommendedName>
        <fullName evidence="4 6">Haloalkane dehalogenase</fullName>
        <ecNumber evidence="4 6">3.8.1.5</ecNumber>
    </recommendedName>
</protein>
<evidence type="ECO:0000313" key="9">
    <source>
        <dbReference type="EMBL" id="AKS32612.1"/>
    </source>
</evidence>
<evidence type="ECO:0000256" key="5">
    <source>
        <dbReference type="ARBA" id="ARBA00022801"/>
    </source>
</evidence>
<comment type="function">
    <text evidence="6">Catalyzes hydrolytic cleavage of carbon-halogen bonds in halogenated aliphatic compounds, leading to the formation of the corresponding primary alcohols, halide ions and protons.</text>
</comment>
<feature type="active site" description="Proton donor" evidence="6">
    <location>
        <position position="131"/>
    </location>
</feature>
<comment type="subunit">
    <text evidence="3 6">Monomer.</text>
</comment>
<dbReference type="RefSeq" id="WP_049745039.1">
    <property type="nucleotide sequence ID" value="NZ_CP012150.1"/>
</dbReference>
<feature type="domain" description="AB hydrolase-1" evidence="8">
    <location>
        <begin position="30"/>
        <end position="279"/>
    </location>
</feature>
<dbReference type="InterPro" id="IPR000073">
    <property type="entry name" value="AB_hydrolase_1"/>
</dbReference>
<dbReference type="HAMAP" id="MF_01231">
    <property type="entry name" value="Haloalk_dehal_type2"/>
    <property type="match status" value="1"/>
</dbReference>
<feature type="active site" description="Nucleophile" evidence="6">
    <location>
        <position position="107"/>
    </location>
</feature>
<evidence type="ECO:0000256" key="1">
    <source>
        <dbReference type="ARBA" id="ARBA00001644"/>
    </source>
</evidence>
<dbReference type="SUPFAM" id="SSF53474">
    <property type="entry name" value="alpha/beta-Hydrolases"/>
    <property type="match status" value="1"/>
</dbReference>
<evidence type="ECO:0000256" key="2">
    <source>
        <dbReference type="ARBA" id="ARBA00007213"/>
    </source>
</evidence>
<name>A0A0K0X5H3_MYCGD</name>
<feature type="region of interest" description="Disordered" evidence="7">
    <location>
        <begin position="297"/>
        <end position="324"/>
    </location>
</feature>
<dbReference type="AlphaFoldDB" id="A0A0K0X5H3"/>
<dbReference type="NCBIfam" id="NF002938">
    <property type="entry name" value="PRK03592.1"/>
    <property type="match status" value="1"/>
</dbReference>
<evidence type="ECO:0000256" key="4">
    <source>
        <dbReference type="ARBA" id="ARBA00012065"/>
    </source>
</evidence>
<dbReference type="PANTHER" id="PTHR43329">
    <property type="entry name" value="EPOXIDE HYDROLASE"/>
    <property type="match status" value="1"/>
</dbReference>
<dbReference type="InterPro" id="IPR000639">
    <property type="entry name" value="Epox_hydrolase-like"/>
</dbReference>
<evidence type="ECO:0000313" key="10">
    <source>
        <dbReference type="Proteomes" id="UP000062255"/>
    </source>
</evidence>
<dbReference type="PRINTS" id="PR00412">
    <property type="entry name" value="EPOXHYDRLASE"/>
</dbReference>
<evidence type="ECO:0000256" key="6">
    <source>
        <dbReference type="HAMAP-Rule" id="MF_01231"/>
    </source>
</evidence>
<dbReference type="Proteomes" id="UP000062255">
    <property type="component" value="Chromosome"/>
</dbReference>
<evidence type="ECO:0000259" key="8">
    <source>
        <dbReference type="Pfam" id="PF00561"/>
    </source>
</evidence>
<dbReference type="EC" id="3.8.1.5" evidence="4 6"/>
<gene>
    <name evidence="6" type="primary">dhaA</name>
    <name evidence="9" type="ORF">AFA91_12820</name>
</gene>
<feature type="active site" description="Proton acceptor" evidence="6">
    <location>
        <position position="272"/>
    </location>
</feature>
<keyword evidence="5 6" id="KW-0378">Hydrolase</keyword>
<dbReference type="Gene3D" id="3.40.50.1820">
    <property type="entry name" value="alpha/beta hydrolase"/>
    <property type="match status" value="1"/>
</dbReference>
<accession>A0A0K0X5H3</accession>
<proteinExistence type="inferred from homology"/>
<organism evidence="9 10">
    <name type="scientific">Mycolicibacterium goodii</name>
    <name type="common">Mycobacterium goodii</name>
    <dbReference type="NCBI Taxonomy" id="134601"/>
    <lineage>
        <taxon>Bacteria</taxon>
        <taxon>Bacillati</taxon>
        <taxon>Actinomycetota</taxon>
        <taxon>Actinomycetes</taxon>
        <taxon>Mycobacteriales</taxon>
        <taxon>Mycobacteriaceae</taxon>
        <taxon>Mycolicibacterium</taxon>
    </lineage>
</organism>
<dbReference type="Pfam" id="PF00561">
    <property type="entry name" value="Abhydrolase_1"/>
    <property type="match status" value="1"/>
</dbReference>